<keyword evidence="2 6" id="KW-0689">Ribosomal protein</keyword>
<protein>
    <recommendedName>
        <fullName evidence="4">Large ribosomal subunit protein bL27</fullName>
    </recommendedName>
    <alternativeName>
        <fullName evidence="5">50S ribosomal protein L27</fullName>
    </alternativeName>
</protein>
<evidence type="ECO:0000313" key="6">
    <source>
        <dbReference type="EMBL" id="OHA15122.1"/>
    </source>
</evidence>
<evidence type="ECO:0000256" key="2">
    <source>
        <dbReference type="ARBA" id="ARBA00022980"/>
    </source>
</evidence>
<name>A0A1G2LW90_9BACT</name>
<evidence type="ECO:0000256" key="1">
    <source>
        <dbReference type="ARBA" id="ARBA00010797"/>
    </source>
</evidence>
<dbReference type="GO" id="GO:1990904">
    <property type="term" value="C:ribonucleoprotein complex"/>
    <property type="evidence" value="ECO:0007669"/>
    <property type="project" value="UniProtKB-KW"/>
</dbReference>
<reference evidence="6 7" key="1">
    <citation type="journal article" date="2016" name="Nat. Commun.">
        <title>Thousands of microbial genomes shed light on interconnected biogeochemical processes in an aquifer system.</title>
        <authorList>
            <person name="Anantharaman K."/>
            <person name="Brown C.T."/>
            <person name="Hug L.A."/>
            <person name="Sharon I."/>
            <person name="Castelle C.J."/>
            <person name="Probst A.J."/>
            <person name="Thomas B.C."/>
            <person name="Singh A."/>
            <person name="Wilkins M.J."/>
            <person name="Karaoz U."/>
            <person name="Brodie E.L."/>
            <person name="Williams K.H."/>
            <person name="Hubbard S.S."/>
            <person name="Banfield J.F."/>
        </authorList>
    </citation>
    <scope>NUCLEOTIDE SEQUENCE [LARGE SCALE GENOMIC DNA]</scope>
</reference>
<sequence>MAHTKSGGTTKNVRDSQPKYLGIKLSAGQTAQPGHILVRQRGTKILPGKNVRLGKDHTLYSTARGIVKFSTKRKINFDGRKKILSLVSVDPV</sequence>
<dbReference type="Pfam" id="PF01016">
    <property type="entry name" value="Ribosomal_L27"/>
    <property type="match status" value="1"/>
</dbReference>
<comment type="caution">
    <text evidence="6">The sequence shown here is derived from an EMBL/GenBank/DDBJ whole genome shotgun (WGS) entry which is preliminary data.</text>
</comment>
<gene>
    <name evidence="6" type="ORF">A3A10_00430</name>
</gene>
<dbReference type="PANTHER" id="PTHR15893">
    <property type="entry name" value="RIBOSOMAL PROTEIN L27"/>
    <property type="match status" value="1"/>
</dbReference>
<dbReference type="PANTHER" id="PTHR15893:SF0">
    <property type="entry name" value="LARGE RIBOSOMAL SUBUNIT PROTEIN BL27M"/>
    <property type="match status" value="1"/>
</dbReference>
<proteinExistence type="inferred from homology"/>
<dbReference type="PRINTS" id="PR00063">
    <property type="entry name" value="RIBOSOMALL27"/>
</dbReference>
<dbReference type="Gene3D" id="2.40.50.100">
    <property type="match status" value="1"/>
</dbReference>
<dbReference type="AlphaFoldDB" id="A0A1G2LW90"/>
<evidence type="ECO:0000313" key="7">
    <source>
        <dbReference type="Proteomes" id="UP000178116"/>
    </source>
</evidence>
<dbReference type="GO" id="GO:0005840">
    <property type="term" value="C:ribosome"/>
    <property type="evidence" value="ECO:0007669"/>
    <property type="project" value="UniProtKB-KW"/>
</dbReference>
<keyword evidence="3" id="KW-0687">Ribonucleoprotein</keyword>
<accession>A0A1G2LW90</accession>
<dbReference type="NCBIfam" id="TIGR00062">
    <property type="entry name" value="L27"/>
    <property type="match status" value="1"/>
</dbReference>
<evidence type="ECO:0000256" key="4">
    <source>
        <dbReference type="ARBA" id="ARBA00035175"/>
    </source>
</evidence>
<dbReference type="PROSITE" id="PS00831">
    <property type="entry name" value="RIBOSOMAL_L27"/>
    <property type="match status" value="1"/>
</dbReference>
<evidence type="ECO:0000256" key="5">
    <source>
        <dbReference type="ARBA" id="ARBA00035477"/>
    </source>
</evidence>
<organism evidence="6 7">
    <name type="scientific">Candidatus Tagabacteria bacterium RIFCSPLOWO2_01_FULL_42_9</name>
    <dbReference type="NCBI Taxonomy" id="1802296"/>
    <lineage>
        <taxon>Bacteria</taxon>
        <taxon>Candidatus Tagaibacteriota</taxon>
    </lineage>
</organism>
<dbReference type="SUPFAM" id="SSF110324">
    <property type="entry name" value="Ribosomal L27 protein-like"/>
    <property type="match status" value="1"/>
</dbReference>
<dbReference type="FunFam" id="2.40.50.100:FF:000020">
    <property type="entry name" value="50S ribosomal protein L27"/>
    <property type="match status" value="1"/>
</dbReference>
<dbReference type="GO" id="GO:0003735">
    <property type="term" value="F:structural constituent of ribosome"/>
    <property type="evidence" value="ECO:0007669"/>
    <property type="project" value="InterPro"/>
</dbReference>
<evidence type="ECO:0000256" key="3">
    <source>
        <dbReference type="ARBA" id="ARBA00023274"/>
    </source>
</evidence>
<dbReference type="EMBL" id="MHRA01000028">
    <property type="protein sequence ID" value="OHA15122.1"/>
    <property type="molecule type" value="Genomic_DNA"/>
</dbReference>
<comment type="similarity">
    <text evidence="1">Belongs to the bacterial ribosomal protein bL27 family.</text>
</comment>
<dbReference type="Proteomes" id="UP000178116">
    <property type="component" value="Unassembled WGS sequence"/>
</dbReference>
<dbReference type="InterPro" id="IPR001684">
    <property type="entry name" value="Ribosomal_bL27"/>
</dbReference>
<dbReference type="InterPro" id="IPR018261">
    <property type="entry name" value="Ribosomal_bL27_CS"/>
</dbReference>
<dbReference type="GO" id="GO:0006412">
    <property type="term" value="P:translation"/>
    <property type="evidence" value="ECO:0007669"/>
    <property type="project" value="InterPro"/>
</dbReference>